<evidence type="ECO:0000313" key="2">
    <source>
        <dbReference type="Proteomes" id="UP000188603"/>
    </source>
</evidence>
<dbReference type="RefSeq" id="WP_077718439.1">
    <property type="nucleotide sequence ID" value="NZ_CP019699.1"/>
</dbReference>
<dbReference type="STRING" id="1471761.B0W44_01295"/>
<name>A0A1U9K3M3_9BACL</name>
<accession>A0A1U9K3M3</accession>
<dbReference type="Proteomes" id="UP000188603">
    <property type="component" value="Chromosome"/>
</dbReference>
<dbReference type="GO" id="GO:0042823">
    <property type="term" value="P:pyridoxal phosphate biosynthetic process"/>
    <property type="evidence" value="ECO:0007669"/>
    <property type="project" value="InterPro"/>
</dbReference>
<dbReference type="InterPro" id="IPR002161">
    <property type="entry name" value="PdxT/SNO"/>
</dbReference>
<dbReference type="GO" id="GO:0004359">
    <property type="term" value="F:glutaminase activity"/>
    <property type="evidence" value="ECO:0007669"/>
    <property type="project" value="InterPro"/>
</dbReference>
<evidence type="ECO:0000313" key="1">
    <source>
        <dbReference type="EMBL" id="AQS54620.1"/>
    </source>
</evidence>
<reference evidence="1 2" key="1">
    <citation type="journal article" date="2015" name="Int. J. Syst. Evol. Microbiol.">
        <title>Novibacillus thermophilus gen. nov., sp. nov., a Gram-staining-negative and moderately thermophilic member of the family Thermoactinomycetaceae.</title>
        <authorList>
            <person name="Yang G."/>
            <person name="Chen J."/>
            <person name="Zhou S."/>
        </authorList>
    </citation>
    <scope>NUCLEOTIDE SEQUENCE [LARGE SCALE GENOMIC DNA]</scope>
    <source>
        <strain evidence="1 2">SG-1</strain>
    </source>
</reference>
<dbReference type="AlphaFoldDB" id="A0A1U9K3M3"/>
<sequence length="66" mass="7645">MNTTVSRNAFGRQRDSFEVDLNIRHIGYSFGVFLFAVRTLLERTYTDAHLFRANVQTSRSMPSNCQ</sequence>
<dbReference type="EMBL" id="CP019699">
    <property type="protein sequence ID" value="AQS54620.1"/>
    <property type="molecule type" value="Genomic_DNA"/>
</dbReference>
<gene>
    <name evidence="1" type="ORF">B0W44_01295</name>
</gene>
<dbReference type="PROSITE" id="PS51130">
    <property type="entry name" value="PDXT_SNO_2"/>
    <property type="match status" value="1"/>
</dbReference>
<keyword evidence="2" id="KW-1185">Reference proteome</keyword>
<protein>
    <submittedName>
        <fullName evidence="1">Uncharacterized protein</fullName>
    </submittedName>
</protein>
<dbReference type="KEGG" id="ntr:B0W44_01295"/>
<organism evidence="1 2">
    <name type="scientific">Novibacillus thermophilus</name>
    <dbReference type="NCBI Taxonomy" id="1471761"/>
    <lineage>
        <taxon>Bacteria</taxon>
        <taxon>Bacillati</taxon>
        <taxon>Bacillota</taxon>
        <taxon>Bacilli</taxon>
        <taxon>Bacillales</taxon>
        <taxon>Thermoactinomycetaceae</taxon>
        <taxon>Novibacillus</taxon>
    </lineage>
</organism>
<proteinExistence type="predicted"/>